<sequence>MTRIIAGAAGGRRLAVPDGRTTRPTSDRAREALFASVLSDLGPLTGLRALDLYAGSGAVGLEALSRGAAHVLLVEADRRAAGVIRRNIDGIGLPGAVLAADRVERVLARGPGADPYDLVVADPPYAMSGAEVAGVLEALRDRGWLAGDALVVIERASRTADLKWPEGYEPARVRRYGETALWYGHAASLHDRT</sequence>
<dbReference type="PANTHER" id="PTHR43542">
    <property type="entry name" value="METHYLTRANSFERASE"/>
    <property type="match status" value="1"/>
</dbReference>
<name>A0A852TT25_9ACTN</name>
<keyword evidence="4" id="KW-1185">Reference proteome</keyword>
<dbReference type="Gene3D" id="3.40.50.150">
    <property type="entry name" value="Vaccinia Virus protein VP39"/>
    <property type="match status" value="1"/>
</dbReference>
<dbReference type="SUPFAM" id="SSF53335">
    <property type="entry name" value="S-adenosyl-L-methionine-dependent methyltransferases"/>
    <property type="match status" value="1"/>
</dbReference>
<evidence type="ECO:0000313" key="3">
    <source>
        <dbReference type="EMBL" id="NYE45903.1"/>
    </source>
</evidence>
<comment type="caution">
    <text evidence="3">The sequence shown here is derived from an EMBL/GenBank/DDBJ whole genome shotgun (WGS) entry which is preliminary data.</text>
</comment>
<gene>
    <name evidence="3" type="ORF">HDA32_001023</name>
</gene>
<dbReference type="CDD" id="cd02440">
    <property type="entry name" value="AdoMet_MTases"/>
    <property type="match status" value="1"/>
</dbReference>
<protein>
    <submittedName>
        <fullName evidence="3">16S rRNA (Guanine966-N2)-methyltransferase</fullName>
        <ecNumber evidence="3">2.1.1.171</ecNumber>
    </submittedName>
</protein>
<dbReference type="InterPro" id="IPR004398">
    <property type="entry name" value="RNA_MeTrfase_RsmD"/>
</dbReference>
<dbReference type="PIRSF" id="PIRSF004553">
    <property type="entry name" value="CHP00095"/>
    <property type="match status" value="1"/>
</dbReference>
<dbReference type="InterPro" id="IPR002052">
    <property type="entry name" value="DNA_methylase_N6_adenine_CS"/>
</dbReference>
<dbReference type="GO" id="GO:0003676">
    <property type="term" value="F:nucleic acid binding"/>
    <property type="evidence" value="ECO:0007669"/>
    <property type="project" value="InterPro"/>
</dbReference>
<proteinExistence type="predicted"/>
<keyword evidence="1 3" id="KW-0489">Methyltransferase</keyword>
<keyword evidence="2 3" id="KW-0808">Transferase</keyword>
<dbReference type="InterPro" id="IPR029063">
    <property type="entry name" value="SAM-dependent_MTases_sf"/>
</dbReference>
<dbReference type="PANTHER" id="PTHR43542:SF1">
    <property type="entry name" value="METHYLTRANSFERASE"/>
    <property type="match status" value="1"/>
</dbReference>
<dbReference type="EMBL" id="JACCCC010000001">
    <property type="protein sequence ID" value="NYE45903.1"/>
    <property type="molecule type" value="Genomic_DNA"/>
</dbReference>
<accession>A0A852TT25</accession>
<dbReference type="GO" id="GO:0052913">
    <property type="term" value="F:16S rRNA (guanine(966)-N(2))-methyltransferase activity"/>
    <property type="evidence" value="ECO:0007669"/>
    <property type="project" value="UniProtKB-EC"/>
</dbReference>
<dbReference type="NCBIfam" id="TIGR00095">
    <property type="entry name" value="16S rRNA (guanine(966)-N(2))-methyltransferase RsmD"/>
    <property type="match status" value="1"/>
</dbReference>
<dbReference type="EC" id="2.1.1.171" evidence="3"/>
<dbReference type="Pfam" id="PF03602">
    <property type="entry name" value="Cons_hypoth95"/>
    <property type="match status" value="1"/>
</dbReference>
<evidence type="ECO:0000313" key="4">
    <source>
        <dbReference type="Proteomes" id="UP000589036"/>
    </source>
</evidence>
<dbReference type="PROSITE" id="PS00092">
    <property type="entry name" value="N6_MTASE"/>
    <property type="match status" value="1"/>
</dbReference>
<dbReference type="AlphaFoldDB" id="A0A852TT25"/>
<dbReference type="Proteomes" id="UP000589036">
    <property type="component" value="Unassembled WGS sequence"/>
</dbReference>
<organism evidence="3 4">
    <name type="scientific">Spinactinospora alkalitolerans</name>
    <dbReference type="NCBI Taxonomy" id="687207"/>
    <lineage>
        <taxon>Bacteria</taxon>
        <taxon>Bacillati</taxon>
        <taxon>Actinomycetota</taxon>
        <taxon>Actinomycetes</taxon>
        <taxon>Streptosporangiales</taxon>
        <taxon>Nocardiopsidaceae</taxon>
        <taxon>Spinactinospora</taxon>
    </lineage>
</organism>
<dbReference type="RefSeq" id="WP_179642077.1">
    <property type="nucleotide sequence ID" value="NZ_BAAAYY010000024.1"/>
</dbReference>
<evidence type="ECO:0000256" key="1">
    <source>
        <dbReference type="ARBA" id="ARBA00022603"/>
    </source>
</evidence>
<evidence type="ECO:0000256" key="2">
    <source>
        <dbReference type="ARBA" id="ARBA00022679"/>
    </source>
</evidence>
<reference evidence="3 4" key="1">
    <citation type="submission" date="2020-07" db="EMBL/GenBank/DDBJ databases">
        <title>Sequencing the genomes of 1000 actinobacteria strains.</title>
        <authorList>
            <person name="Klenk H.-P."/>
        </authorList>
    </citation>
    <scope>NUCLEOTIDE SEQUENCE [LARGE SCALE GENOMIC DNA]</scope>
    <source>
        <strain evidence="3 4">CXB654</strain>
    </source>
</reference>